<dbReference type="Proteomes" id="UP001054889">
    <property type="component" value="Unassembled WGS sequence"/>
</dbReference>
<comment type="caution">
    <text evidence="2">The sequence shown here is derived from an EMBL/GenBank/DDBJ whole genome shotgun (WGS) entry which is preliminary data.</text>
</comment>
<keyword evidence="4" id="KW-1185">Reference proteome</keyword>
<evidence type="ECO:0000313" key="2">
    <source>
        <dbReference type="EMBL" id="GJN40835.1"/>
    </source>
</evidence>
<gene>
    <name evidence="2" type="primary">gn00141</name>
    <name evidence="3" type="synonym">gn00246</name>
    <name evidence="2" type="ORF">PR202_gn00141</name>
    <name evidence="3" type="ORF">PR202_gn00246</name>
</gene>
<organism evidence="2 4">
    <name type="scientific">Eleusine coracana subsp. coracana</name>
    <dbReference type="NCBI Taxonomy" id="191504"/>
    <lineage>
        <taxon>Eukaryota</taxon>
        <taxon>Viridiplantae</taxon>
        <taxon>Streptophyta</taxon>
        <taxon>Embryophyta</taxon>
        <taxon>Tracheophyta</taxon>
        <taxon>Spermatophyta</taxon>
        <taxon>Magnoliopsida</taxon>
        <taxon>Liliopsida</taxon>
        <taxon>Poales</taxon>
        <taxon>Poaceae</taxon>
        <taxon>PACMAD clade</taxon>
        <taxon>Chloridoideae</taxon>
        <taxon>Cynodonteae</taxon>
        <taxon>Eleusininae</taxon>
        <taxon>Eleusine</taxon>
    </lineage>
</organism>
<evidence type="ECO:0000256" key="1">
    <source>
        <dbReference type="SAM" id="MobiDB-lite"/>
    </source>
</evidence>
<dbReference type="EMBL" id="BQKI01000199">
    <property type="protein sequence ID" value="GJN40835.1"/>
    <property type="molecule type" value="Genomic_DNA"/>
</dbReference>
<accession>A0AAV5G1Y1</accession>
<sequence length="218" mass="23024">MVRGVEMETHDGKGSLLLSFLLRQPATTNYFLPPFSPPLSPFSDLSFSPLHSLFSLNSTVLAFRRTLSRISSPFLAGVLVSVLRGPLEATAGVIRGRSRAPRLGGVGSPDVYRLLIHPDPGSAAKAAPLWLSAPWWRVWFVGSEAGIWFSSRFGLVRRGLEEASGWAAICGGGHRSTAARRGVGCLGGSGGSSGSSSSLASCSSSFTTTRRSNSGRQS</sequence>
<evidence type="ECO:0000313" key="4">
    <source>
        <dbReference type="Proteomes" id="UP001054889"/>
    </source>
</evidence>
<reference evidence="2" key="2">
    <citation type="submission" date="2021-12" db="EMBL/GenBank/DDBJ databases">
        <title>Resequencing data analysis of finger millet.</title>
        <authorList>
            <person name="Hatakeyama M."/>
            <person name="Aluri S."/>
            <person name="Balachadran M.T."/>
            <person name="Sivarajan S.R."/>
            <person name="Poveda L."/>
            <person name="Shimizu-Inatsugi R."/>
            <person name="Schlapbach R."/>
            <person name="Sreeman S.M."/>
            <person name="Shimizu K.K."/>
        </authorList>
    </citation>
    <scope>NUCLEOTIDE SEQUENCE</scope>
</reference>
<proteinExistence type="predicted"/>
<feature type="region of interest" description="Disordered" evidence="1">
    <location>
        <begin position="189"/>
        <end position="218"/>
    </location>
</feature>
<reference evidence="2" key="1">
    <citation type="journal article" date="2018" name="DNA Res.">
        <title>Multiple hybrid de novo genome assembly of finger millet, an orphan allotetraploid crop.</title>
        <authorList>
            <person name="Hatakeyama M."/>
            <person name="Aluri S."/>
            <person name="Balachadran M.T."/>
            <person name="Sivarajan S.R."/>
            <person name="Patrignani A."/>
            <person name="Gruter S."/>
            <person name="Poveda L."/>
            <person name="Shimizu-Inatsugi R."/>
            <person name="Baeten J."/>
            <person name="Francoijs K.J."/>
            <person name="Nataraja K.N."/>
            <person name="Reddy Y.A.N."/>
            <person name="Phadnis S."/>
            <person name="Ravikumar R.L."/>
            <person name="Schlapbach R."/>
            <person name="Sreeman S.M."/>
            <person name="Shimizu K.K."/>
        </authorList>
    </citation>
    <scope>NUCLEOTIDE SEQUENCE</scope>
</reference>
<dbReference type="EMBL" id="BQKI01000199">
    <property type="protein sequence ID" value="GJN40933.1"/>
    <property type="molecule type" value="Genomic_DNA"/>
</dbReference>
<name>A0AAV5G1Y1_ELECO</name>
<dbReference type="AlphaFoldDB" id="A0AAV5G1Y1"/>
<evidence type="ECO:0000313" key="3">
    <source>
        <dbReference type="EMBL" id="GJN40933.1"/>
    </source>
</evidence>
<protein>
    <submittedName>
        <fullName evidence="2">Uncharacterized protein</fullName>
    </submittedName>
</protein>
<feature type="compositionally biased region" description="Low complexity" evidence="1">
    <location>
        <begin position="194"/>
        <end position="218"/>
    </location>
</feature>